<evidence type="ECO:0000256" key="2">
    <source>
        <dbReference type="ARBA" id="ARBA00004370"/>
    </source>
</evidence>
<dbReference type="InterPro" id="IPR001789">
    <property type="entry name" value="Sig_transdc_resp-reg_receiver"/>
</dbReference>
<accession>A0A1I0ZZT9</accession>
<dbReference type="InterPro" id="IPR036890">
    <property type="entry name" value="HATPase_C_sf"/>
</dbReference>
<dbReference type="InterPro" id="IPR001638">
    <property type="entry name" value="Solute-binding_3/MltF_N"/>
</dbReference>
<dbReference type="InterPro" id="IPR036097">
    <property type="entry name" value="HisK_dim/P_sf"/>
</dbReference>
<dbReference type="Gene3D" id="1.10.287.130">
    <property type="match status" value="1"/>
</dbReference>
<dbReference type="PANTHER" id="PTHR43047:SF64">
    <property type="entry name" value="HISTIDINE KINASE CONTAINING CHEY-HOMOLOGOUS RECEIVER DOMAIN AND PAS DOMAIN-RELATED"/>
    <property type="match status" value="1"/>
</dbReference>
<dbReference type="AlphaFoldDB" id="A0A1I0ZZT9"/>
<evidence type="ECO:0000259" key="13">
    <source>
        <dbReference type="PROSITE" id="PS50110"/>
    </source>
</evidence>
<feature type="domain" description="Histidine kinase" evidence="12">
    <location>
        <begin position="588"/>
        <end position="810"/>
    </location>
</feature>
<dbReference type="CDD" id="cd00082">
    <property type="entry name" value="HisKA"/>
    <property type="match status" value="1"/>
</dbReference>
<dbReference type="SMART" id="SM00388">
    <property type="entry name" value="HisKA"/>
    <property type="match status" value="1"/>
</dbReference>
<dbReference type="OrthoDB" id="9810305at2"/>
<gene>
    <name evidence="14" type="ORF">SAMN05216249_11828</name>
</gene>
<dbReference type="PRINTS" id="PR00344">
    <property type="entry name" value="BCTRLSENSOR"/>
</dbReference>
<comment type="function">
    <text evidence="9">May play the central regulatory role in sporulation. It may be an element of the effector pathway responsible for the activation of sporulation genes in response to nutritional stress. Spo0A may act in concert with spo0H (a sigma factor) to control the expression of some genes that are critical to the sporulation process.</text>
</comment>
<dbReference type="SUPFAM" id="SSF53850">
    <property type="entry name" value="Periplasmic binding protein-like II"/>
    <property type="match status" value="2"/>
</dbReference>
<dbReference type="SMART" id="SM00062">
    <property type="entry name" value="PBPb"/>
    <property type="match status" value="1"/>
</dbReference>
<keyword evidence="11" id="KW-0812">Transmembrane</keyword>
<dbReference type="SMART" id="SM00448">
    <property type="entry name" value="REC"/>
    <property type="match status" value="1"/>
</dbReference>
<dbReference type="CDD" id="cd17546">
    <property type="entry name" value="REC_hyHK_CKI1_RcsC-like"/>
    <property type="match status" value="1"/>
</dbReference>
<feature type="modified residue" description="4-aspartylphosphate" evidence="10">
    <location>
        <position position="886"/>
    </location>
</feature>
<evidence type="ECO:0000256" key="4">
    <source>
        <dbReference type="ARBA" id="ARBA00018672"/>
    </source>
</evidence>
<dbReference type="FunFam" id="3.30.565.10:FF:000006">
    <property type="entry name" value="Sensor histidine kinase WalK"/>
    <property type="match status" value="1"/>
</dbReference>
<keyword evidence="5 10" id="KW-0597">Phosphoprotein</keyword>
<dbReference type="InterPro" id="IPR004358">
    <property type="entry name" value="Sig_transdc_His_kin-like_C"/>
</dbReference>
<evidence type="ECO:0000256" key="9">
    <source>
        <dbReference type="ARBA" id="ARBA00024867"/>
    </source>
</evidence>
<dbReference type="Gene3D" id="3.40.50.2300">
    <property type="match status" value="1"/>
</dbReference>
<dbReference type="SMART" id="SM00387">
    <property type="entry name" value="HATPase_c"/>
    <property type="match status" value="1"/>
</dbReference>
<evidence type="ECO:0000256" key="3">
    <source>
        <dbReference type="ARBA" id="ARBA00012438"/>
    </source>
</evidence>
<dbReference type="InterPro" id="IPR003594">
    <property type="entry name" value="HATPase_dom"/>
</dbReference>
<dbReference type="Pfam" id="PF00497">
    <property type="entry name" value="SBP_bac_3"/>
    <property type="match status" value="1"/>
</dbReference>
<organism evidence="14 15">
    <name type="scientific">Acetitomaculum ruminis DSM 5522</name>
    <dbReference type="NCBI Taxonomy" id="1120918"/>
    <lineage>
        <taxon>Bacteria</taxon>
        <taxon>Bacillati</taxon>
        <taxon>Bacillota</taxon>
        <taxon>Clostridia</taxon>
        <taxon>Lachnospirales</taxon>
        <taxon>Lachnospiraceae</taxon>
        <taxon>Acetitomaculum</taxon>
    </lineage>
</organism>
<dbReference type="RefSeq" id="WP_092873824.1">
    <property type="nucleotide sequence ID" value="NZ_FOJY01000018.1"/>
</dbReference>
<name>A0A1I0ZZT9_9FIRM</name>
<evidence type="ECO:0000256" key="6">
    <source>
        <dbReference type="ARBA" id="ARBA00022679"/>
    </source>
</evidence>
<evidence type="ECO:0000256" key="11">
    <source>
        <dbReference type="SAM" id="Phobius"/>
    </source>
</evidence>
<dbReference type="SUPFAM" id="SSF47384">
    <property type="entry name" value="Homodimeric domain of signal transducing histidine kinase"/>
    <property type="match status" value="1"/>
</dbReference>
<feature type="transmembrane region" description="Helical" evidence="11">
    <location>
        <begin position="532"/>
        <end position="551"/>
    </location>
</feature>
<dbReference type="InterPro" id="IPR003661">
    <property type="entry name" value="HisK_dim/P_dom"/>
</dbReference>
<evidence type="ECO:0000259" key="12">
    <source>
        <dbReference type="PROSITE" id="PS50109"/>
    </source>
</evidence>
<comment type="catalytic activity">
    <reaction evidence="1">
        <text>ATP + protein L-histidine = ADP + protein N-phospho-L-histidine.</text>
        <dbReference type="EC" id="2.7.13.3"/>
    </reaction>
</comment>
<dbReference type="PROSITE" id="PS50109">
    <property type="entry name" value="HIS_KIN"/>
    <property type="match status" value="1"/>
</dbReference>
<dbReference type="SUPFAM" id="SSF55874">
    <property type="entry name" value="ATPase domain of HSP90 chaperone/DNA topoisomerase II/histidine kinase"/>
    <property type="match status" value="1"/>
</dbReference>
<dbReference type="Pfam" id="PF00512">
    <property type="entry name" value="HisKA"/>
    <property type="match status" value="1"/>
</dbReference>
<dbReference type="Gene3D" id="3.40.190.10">
    <property type="entry name" value="Periplasmic binding protein-like II"/>
    <property type="match status" value="4"/>
</dbReference>
<feature type="transmembrane region" description="Helical" evidence="11">
    <location>
        <begin position="7"/>
        <end position="27"/>
    </location>
</feature>
<reference evidence="14 15" key="1">
    <citation type="submission" date="2016-10" db="EMBL/GenBank/DDBJ databases">
        <authorList>
            <person name="de Groot N.N."/>
        </authorList>
    </citation>
    <scope>NUCLEOTIDE SEQUENCE [LARGE SCALE GENOMIC DNA]</scope>
    <source>
        <strain evidence="14 15">DSM 5522</strain>
    </source>
</reference>
<evidence type="ECO:0000256" key="10">
    <source>
        <dbReference type="PROSITE-ProRule" id="PRU00169"/>
    </source>
</evidence>
<proteinExistence type="predicted"/>
<dbReference type="InterPro" id="IPR005467">
    <property type="entry name" value="His_kinase_dom"/>
</dbReference>
<dbReference type="GO" id="GO:0016020">
    <property type="term" value="C:membrane"/>
    <property type="evidence" value="ECO:0007669"/>
    <property type="project" value="UniProtKB-SubCell"/>
</dbReference>
<evidence type="ECO:0000256" key="7">
    <source>
        <dbReference type="ARBA" id="ARBA00022777"/>
    </source>
</evidence>
<dbReference type="SUPFAM" id="SSF52172">
    <property type="entry name" value="CheY-like"/>
    <property type="match status" value="1"/>
</dbReference>
<evidence type="ECO:0000256" key="8">
    <source>
        <dbReference type="ARBA" id="ARBA00023012"/>
    </source>
</evidence>
<keyword evidence="15" id="KW-1185">Reference proteome</keyword>
<dbReference type="GO" id="GO:0000155">
    <property type="term" value="F:phosphorelay sensor kinase activity"/>
    <property type="evidence" value="ECO:0007669"/>
    <property type="project" value="InterPro"/>
</dbReference>
<keyword evidence="8" id="KW-0902">Two-component regulatory system</keyword>
<feature type="domain" description="Response regulatory" evidence="13">
    <location>
        <begin position="834"/>
        <end position="955"/>
    </location>
</feature>
<dbReference type="InterPro" id="IPR011006">
    <property type="entry name" value="CheY-like_superfamily"/>
</dbReference>
<evidence type="ECO:0000313" key="14">
    <source>
        <dbReference type="EMBL" id="SFB29910.1"/>
    </source>
</evidence>
<dbReference type="EC" id="2.7.13.3" evidence="3"/>
<dbReference type="Pfam" id="PF00072">
    <property type="entry name" value="Response_reg"/>
    <property type="match status" value="1"/>
</dbReference>
<dbReference type="PROSITE" id="PS50110">
    <property type="entry name" value="RESPONSE_REGULATORY"/>
    <property type="match status" value="1"/>
</dbReference>
<evidence type="ECO:0000313" key="15">
    <source>
        <dbReference type="Proteomes" id="UP000198838"/>
    </source>
</evidence>
<dbReference type="Pfam" id="PF02518">
    <property type="entry name" value="HATPase_c"/>
    <property type="match status" value="1"/>
</dbReference>
<dbReference type="Gene3D" id="3.30.565.10">
    <property type="entry name" value="Histidine kinase-like ATPase, C-terminal domain"/>
    <property type="match status" value="1"/>
</dbReference>
<evidence type="ECO:0000256" key="1">
    <source>
        <dbReference type="ARBA" id="ARBA00000085"/>
    </source>
</evidence>
<comment type="subcellular location">
    <subcellularLocation>
        <location evidence="2">Membrane</location>
    </subcellularLocation>
</comment>
<sequence length="955" mass="108986">MFKKKRLFFIGGIIFIFFMCSFISSFAKEDEKAKTIKVGYPNLGKYESVRDDDYKTGYGYEYLQKISSITGWEYEYVYGSFDELEEKLEKEEIDLLGYLLPSEGNNKNYNYSDYPEGKEVFFIYVKAESSEYFTKSNEKALEGKKIGVLSDSYQSKLLEGWLGAYDLDAEVKNYKDDTILKEDFEKGLLDGIVSSNITADKGMVSVASLGNSEFYYGVAKNKTDVLEELNRALYKINVEEPYYNDTIYERYSIDENANNKLNYEEEAWLKKNNNTVRIGFTNENMPYSDTEDQEKKRIEKNNKNAQEKSYKINPEKSMGVISAIIDILENDFGINVEVYAYNTTLEMTNDFDNGKIDIFGPLFGDYWLGEKYGHIDSKNISEGTISVLYDNKTTFSKDLLKNIVVSETSMIQLGMCKVIYSDAEVTYAPSMRECIKMITDNPDKGYCTVVTTSKLSALKKYPEMDNINVTEVNGINDNKEGICFGVQRGEVQLLSIFNKAVSLCSNSLIINTSTEVNAYSLGDILRRNFSKVFGILMLILIFLALMFLFYIRFTILNKRALEEANIKIEKSRALAEEANNAKTVFLFNMSHDIRTPLNAIIGLTNLAQKHMDDSEKIKHYLKDIRYSGNHLLDVINSVLELAKIENGKAVLKERPTDISEFKDGIYAIFCNMAAEKNIDLFVEENITRPFLYIDKPKMEEILLNIINNAIKYTNEDGKIKVEILQKILDEDYCLTTLIVSDNGIGMSEEYKEHMFESFTRERTWESDNVQGTGLGLSIVKSYVDLMGGSIEVDSKVGCGTTIRIILKNKLAKGELNDDLEQEKIRKKVNFDNIRILLAEDNDLNAEIAGELLKDAGIEVERVKDGIECVEKIKDRKAHYYDMVLMDVQMPHLDGYGATAKIRKLDDENKSEIPIIAMTANVFEEDKKNAYDAGMNGHISKPIDVQILFEIINRFC</sequence>
<dbReference type="STRING" id="1120918.SAMN05216249_11828"/>
<keyword evidence="11" id="KW-1133">Transmembrane helix</keyword>
<evidence type="ECO:0000256" key="5">
    <source>
        <dbReference type="ARBA" id="ARBA00022553"/>
    </source>
</evidence>
<keyword evidence="7 14" id="KW-0418">Kinase</keyword>
<dbReference type="Proteomes" id="UP000198838">
    <property type="component" value="Unassembled WGS sequence"/>
</dbReference>
<protein>
    <recommendedName>
        <fullName evidence="4">Stage 0 sporulation protein A homolog</fullName>
        <ecNumber evidence="3">2.7.13.3</ecNumber>
    </recommendedName>
</protein>
<keyword evidence="6" id="KW-0808">Transferase</keyword>
<keyword evidence="11" id="KW-0472">Membrane</keyword>
<dbReference type="PANTHER" id="PTHR43047">
    <property type="entry name" value="TWO-COMPONENT HISTIDINE PROTEIN KINASE"/>
    <property type="match status" value="1"/>
</dbReference>
<dbReference type="EMBL" id="FOJY01000018">
    <property type="protein sequence ID" value="SFB29910.1"/>
    <property type="molecule type" value="Genomic_DNA"/>
</dbReference>